<comment type="caution">
    <text evidence="1">The sequence shown here is derived from an EMBL/GenBank/DDBJ whole genome shotgun (WGS) entry which is preliminary data.</text>
</comment>
<sequence>MPRILENLVAVDQDNKCVTETATMYIMYAIMETIHAALAKEVILAQIYVVVTTDTSKIINSLKQKMNTIKNITLAVFMLFALLQFVVNAQVDSNFNRGCRPNDQVCDRFNRNAFFQCRRGGFVRFRCPRDQVCINVNVNGRRRVRCVRRRL</sequence>
<proteinExistence type="predicted"/>
<gene>
    <name evidence="1" type="ORF">BB558_002607</name>
</gene>
<organism evidence="1 2">
    <name type="scientific">Smittium angustum</name>
    <dbReference type="NCBI Taxonomy" id="133377"/>
    <lineage>
        <taxon>Eukaryota</taxon>
        <taxon>Fungi</taxon>
        <taxon>Fungi incertae sedis</taxon>
        <taxon>Zoopagomycota</taxon>
        <taxon>Kickxellomycotina</taxon>
        <taxon>Harpellomycetes</taxon>
        <taxon>Harpellales</taxon>
        <taxon>Legeriomycetaceae</taxon>
        <taxon>Smittium</taxon>
    </lineage>
</organism>
<accession>A0A2U1J8A2</accession>
<dbReference type="EMBL" id="MBFU01000194">
    <property type="protein sequence ID" value="PWA01306.1"/>
    <property type="molecule type" value="Genomic_DNA"/>
</dbReference>
<reference evidence="1 2" key="1">
    <citation type="journal article" date="2018" name="MBio">
        <title>Comparative Genomics Reveals the Core Gene Toolbox for the Fungus-Insect Symbiosis.</title>
        <authorList>
            <person name="Wang Y."/>
            <person name="Stata M."/>
            <person name="Wang W."/>
            <person name="Stajich J.E."/>
            <person name="White M.M."/>
            <person name="Moncalvo J.M."/>
        </authorList>
    </citation>
    <scope>NUCLEOTIDE SEQUENCE [LARGE SCALE GENOMIC DNA]</scope>
    <source>
        <strain evidence="1 2">AUS-126-30</strain>
    </source>
</reference>
<protein>
    <submittedName>
        <fullName evidence="1">Uncharacterized protein</fullName>
    </submittedName>
</protein>
<name>A0A2U1J8A2_SMIAN</name>
<evidence type="ECO:0000313" key="2">
    <source>
        <dbReference type="Proteomes" id="UP000245591"/>
    </source>
</evidence>
<keyword evidence="2" id="KW-1185">Reference proteome</keyword>
<evidence type="ECO:0000313" key="1">
    <source>
        <dbReference type="EMBL" id="PWA01306.1"/>
    </source>
</evidence>
<dbReference type="Proteomes" id="UP000245591">
    <property type="component" value="Unassembled WGS sequence"/>
</dbReference>
<dbReference type="AlphaFoldDB" id="A0A2U1J8A2"/>